<feature type="transmembrane region" description="Helical" evidence="2">
    <location>
        <begin position="117"/>
        <end position="136"/>
    </location>
</feature>
<dbReference type="PANTHER" id="PTHR38421">
    <property type="entry name" value="TRANSMEMBRANE PROTEIN USGS"/>
    <property type="match status" value="1"/>
</dbReference>
<dbReference type="PANTHER" id="PTHR38421:SF1">
    <property type="entry name" value="TRANSMEMBRANE PROTEIN"/>
    <property type="match status" value="1"/>
</dbReference>
<comment type="caution">
    <text evidence="3">The sequence shown here is derived from an EMBL/GenBank/DDBJ whole genome shotgun (WGS) entry which is preliminary data.</text>
</comment>
<feature type="transmembrane region" description="Helical" evidence="2">
    <location>
        <begin position="209"/>
        <end position="231"/>
    </location>
</feature>
<organism evidence="3 4">
    <name type="scientific">Thielaviopsis punctulata</name>
    <dbReference type="NCBI Taxonomy" id="72032"/>
    <lineage>
        <taxon>Eukaryota</taxon>
        <taxon>Fungi</taxon>
        <taxon>Dikarya</taxon>
        <taxon>Ascomycota</taxon>
        <taxon>Pezizomycotina</taxon>
        <taxon>Sordariomycetes</taxon>
        <taxon>Hypocreomycetidae</taxon>
        <taxon>Microascales</taxon>
        <taxon>Ceratocystidaceae</taxon>
        <taxon>Thielaviopsis</taxon>
    </lineage>
</organism>
<feature type="compositionally biased region" description="Basic and acidic residues" evidence="1">
    <location>
        <begin position="377"/>
        <end position="387"/>
    </location>
</feature>
<evidence type="ECO:0000313" key="3">
    <source>
        <dbReference type="EMBL" id="KKA25999.1"/>
    </source>
</evidence>
<dbReference type="EMBL" id="LAEV01002314">
    <property type="protein sequence ID" value="KKA25999.1"/>
    <property type="molecule type" value="Genomic_DNA"/>
</dbReference>
<evidence type="ECO:0000256" key="2">
    <source>
        <dbReference type="SAM" id="Phobius"/>
    </source>
</evidence>
<dbReference type="AlphaFoldDB" id="A0A0F4Z622"/>
<name>A0A0F4Z622_9PEZI</name>
<dbReference type="Proteomes" id="UP000033483">
    <property type="component" value="Unassembled WGS sequence"/>
</dbReference>
<keyword evidence="4" id="KW-1185">Reference proteome</keyword>
<evidence type="ECO:0000313" key="4">
    <source>
        <dbReference type="Proteomes" id="UP000033483"/>
    </source>
</evidence>
<proteinExistence type="predicted"/>
<sequence>MEKLSEMASKADITDNHGHIDPAKVKAKLDISNFDANAFLRGLQVAIVGANRAMKNPDIFSNEHYRQAGIAVAVGVVIHLLVLVPIYGVKFLLWLASWFVELDAVSWDEAVTHGLDFIQKSVLQVPFLVMTLMRFITPTLDNLFMESLRWVDTTYVRMHKHDNPATLRSLYYPPLRARPPRDSRTQSTRTADSFTASLARHMRRAGLSLAVYAASYLPVVGRFVLPAASFWTFRTAVGTGPAAVIFGTGMMLPRTWLVVFLQTYYSSRRLVRELLEPYFARVAFSPEQKRRWFRAREGLLFGFGVGFWMAVSAPFFGVLMYGIAEASTAYLVTKITDAPPQPGTQEAREFAERQQEWRNKQKFLSLPWGKIDELVEEGREMMGRETKQQQSGGKRAAE</sequence>
<accession>A0A0F4Z622</accession>
<keyword evidence="2" id="KW-0472">Membrane</keyword>
<keyword evidence="2" id="KW-1133">Transmembrane helix</keyword>
<gene>
    <name evidence="3" type="ORF">TD95_002725</name>
</gene>
<feature type="region of interest" description="Disordered" evidence="1">
    <location>
        <begin position="377"/>
        <end position="398"/>
    </location>
</feature>
<feature type="transmembrane region" description="Helical" evidence="2">
    <location>
        <begin position="70"/>
        <end position="97"/>
    </location>
</feature>
<reference evidence="3 4" key="1">
    <citation type="submission" date="2015-03" db="EMBL/GenBank/DDBJ databases">
        <authorList>
            <person name="Radwan O."/>
            <person name="Al-Naeli F.A."/>
            <person name="Rendon G.A."/>
            <person name="Fields C."/>
        </authorList>
    </citation>
    <scope>NUCLEOTIDE SEQUENCE [LARGE SCALE GENOMIC DNA]</scope>
    <source>
        <strain evidence="3">CR-DP1</strain>
    </source>
</reference>
<evidence type="ECO:0000256" key="1">
    <source>
        <dbReference type="SAM" id="MobiDB-lite"/>
    </source>
</evidence>
<dbReference type="OrthoDB" id="10041630at2759"/>
<evidence type="ECO:0008006" key="5">
    <source>
        <dbReference type="Google" id="ProtNLM"/>
    </source>
</evidence>
<feature type="transmembrane region" description="Helical" evidence="2">
    <location>
        <begin position="299"/>
        <end position="324"/>
    </location>
</feature>
<protein>
    <recommendedName>
        <fullName evidence="5">Transmembrane protein UsgS</fullName>
    </recommendedName>
</protein>
<feature type="transmembrane region" description="Helical" evidence="2">
    <location>
        <begin position="243"/>
        <end position="265"/>
    </location>
</feature>
<keyword evidence="2" id="KW-0812">Transmembrane</keyword>